<dbReference type="KEGG" id="deo:CAY53_01405"/>
<evidence type="ECO:0000259" key="10">
    <source>
        <dbReference type="PROSITE" id="PS51779"/>
    </source>
</evidence>
<dbReference type="InterPro" id="IPR013685">
    <property type="entry name" value="POTRA_FtsQ_type"/>
</dbReference>
<keyword evidence="6 9" id="KW-1133">Transmembrane helix</keyword>
<dbReference type="GO" id="GO:0090529">
    <property type="term" value="P:cell septum assembly"/>
    <property type="evidence" value="ECO:0007669"/>
    <property type="project" value="InterPro"/>
</dbReference>
<accession>A0A2L1GL08</accession>
<dbReference type="Pfam" id="PF08478">
    <property type="entry name" value="POTRA_1"/>
    <property type="match status" value="1"/>
</dbReference>
<dbReference type="PANTHER" id="PTHR35851:SF1">
    <property type="entry name" value="CELL DIVISION PROTEIN FTSQ"/>
    <property type="match status" value="1"/>
</dbReference>
<dbReference type="Proteomes" id="UP000239867">
    <property type="component" value="Chromosome"/>
</dbReference>
<dbReference type="PANTHER" id="PTHR35851">
    <property type="entry name" value="CELL DIVISION PROTEIN FTSQ"/>
    <property type="match status" value="1"/>
</dbReference>
<keyword evidence="8" id="KW-0131">Cell cycle</keyword>
<dbReference type="InterPro" id="IPR026579">
    <property type="entry name" value="FtsQ"/>
</dbReference>
<evidence type="ECO:0000256" key="4">
    <source>
        <dbReference type="ARBA" id="ARBA00022618"/>
    </source>
</evidence>
<evidence type="ECO:0000256" key="5">
    <source>
        <dbReference type="ARBA" id="ARBA00022692"/>
    </source>
</evidence>
<dbReference type="InterPro" id="IPR005548">
    <property type="entry name" value="Cell_div_FtsQ/DivIB_C"/>
</dbReference>
<dbReference type="InterPro" id="IPR034746">
    <property type="entry name" value="POTRA"/>
</dbReference>
<keyword evidence="3" id="KW-0997">Cell inner membrane</keyword>
<evidence type="ECO:0000256" key="9">
    <source>
        <dbReference type="SAM" id="Phobius"/>
    </source>
</evidence>
<dbReference type="Gene3D" id="3.10.20.310">
    <property type="entry name" value="membrane protein fhac"/>
    <property type="match status" value="1"/>
</dbReference>
<evidence type="ECO:0000256" key="7">
    <source>
        <dbReference type="ARBA" id="ARBA00023136"/>
    </source>
</evidence>
<name>A0A2L1GL08_9BACT</name>
<keyword evidence="5 9" id="KW-0812">Transmembrane</keyword>
<dbReference type="GO" id="GO:0016020">
    <property type="term" value="C:membrane"/>
    <property type="evidence" value="ECO:0007669"/>
    <property type="project" value="UniProtKB-SubCell"/>
</dbReference>
<gene>
    <name evidence="11" type="ORF">CAY53_01405</name>
</gene>
<feature type="domain" description="POTRA" evidence="10">
    <location>
        <begin position="87"/>
        <end position="155"/>
    </location>
</feature>
<evidence type="ECO:0000256" key="8">
    <source>
        <dbReference type="ARBA" id="ARBA00023306"/>
    </source>
</evidence>
<keyword evidence="2" id="KW-1003">Cell membrane</keyword>
<evidence type="ECO:0000256" key="1">
    <source>
        <dbReference type="ARBA" id="ARBA00004370"/>
    </source>
</evidence>
<dbReference type="Pfam" id="PF03799">
    <property type="entry name" value="FtsQ_DivIB_C"/>
    <property type="match status" value="1"/>
</dbReference>
<keyword evidence="7 9" id="KW-0472">Membrane</keyword>
<organism evidence="11 12">
    <name type="scientific">Desulfobulbus oralis</name>
    <dbReference type="NCBI Taxonomy" id="1986146"/>
    <lineage>
        <taxon>Bacteria</taxon>
        <taxon>Pseudomonadati</taxon>
        <taxon>Thermodesulfobacteriota</taxon>
        <taxon>Desulfobulbia</taxon>
        <taxon>Desulfobulbales</taxon>
        <taxon>Desulfobulbaceae</taxon>
        <taxon>Desulfobulbus</taxon>
    </lineage>
</organism>
<keyword evidence="12" id="KW-1185">Reference proteome</keyword>
<reference evidence="11 12" key="1">
    <citation type="journal article" date="2018" name="MBio">
        <title>Insights into the evolution of host association through the isolation and characterization of a novel human periodontal pathobiont, Desulfobulbus oralis.</title>
        <authorList>
            <person name="Cross K.L."/>
            <person name="Chirania P."/>
            <person name="Xiong W."/>
            <person name="Beall C.J."/>
            <person name="Elkins J.G."/>
            <person name="Giannone R.J."/>
            <person name="Griffen A.L."/>
            <person name="Guss A.M."/>
            <person name="Hettich R.L."/>
            <person name="Joshi S.S."/>
            <person name="Mokrzan E.M."/>
            <person name="Martin R.K."/>
            <person name="Zhulin I.B."/>
            <person name="Leys E.J."/>
            <person name="Podar M."/>
        </authorList>
    </citation>
    <scope>NUCLEOTIDE SEQUENCE [LARGE SCALE GENOMIC DNA]</scope>
    <source>
        <strain evidence="11 12">ORNL</strain>
    </source>
</reference>
<proteinExistence type="predicted"/>
<protein>
    <recommendedName>
        <fullName evidence="10">POTRA domain-containing protein</fullName>
    </recommendedName>
</protein>
<evidence type="ECO:0000256" key="2">
    <source>
        <dbReference type="ARBA" id="ARBA00022475"/>
    </source>
</evidence>
<dbReference type="AlphaFoldDB" id="A0A2L1GL08"/>
<dbReference type="PROSITE" id="PS51779">
    <property type="entry name" value="POTRA"/>
    <property type="match status" value="1"/>
</dbReference>
<evidence type="ECO:0000313" key="12">
    <source>
        <dbReference type="Proteomes" id="UP000239867"/>
    </source>
</evidence>
<feature type="transmembrane region" description="Helical" evidence="9">
    <location>
        <begin position="59"/>
        <end position="78"/>
    </location>
</feature>
<dbReference type="OrthoDB" id="5430212at2"/>
<keyword evidence="4" id="KW-0132">Cell division</keyword>
<evidence type="ECO:0000256" key="3">
    <source>
        <dbReference type="ARBA" id="ARBA00022519"/>
    </source>
</evidence>
<sequence>MNYQRKRSAFGRHRRTGAWQSICGGLLRLLGRRQARPYPATSLYSAEHQRLPNRRFSLAGLRMPCMLLGLALLGGWTLHQLCHWNIFRVTELRLEGAHTLSEGQVLGLGGLEQGLNLVTLNTRRIERQIATHPWVAGVQVKRQWPSGVLVELHEYVPFALLNQVHPGGGSQLSYIDYDGHVIAEVPEGGGLDYPVINGAGPDDIADGRLVTGGAAERALQILHLAARGNALLPLQSVSEVYIGTKKDFTLYLAEHPFPIHFGRDHLEHKFNELLHVLKQLYDSGDIGRTTVLEMGYGDDVNKMLCRSAQSK</sequence>
<evidence type="ECO:0000313" key="11">
    <source>
        <dbReference type="EMBL" id="AVD70307.1"/>
    </source>
</evidence>
<evidence type="ECO:0000256" key="6">
    <source>
        <dbReference type="ARBA" id="ARBA00022989"/>
    </source>
</evidence>
<comment type="subcellular location">
    <subcellularLocation>
        <location evidence="1">Membrane</location>
    </subcellularLocation>
</comment>
<dbReference type="EMBL" id="CP021255">
    <property type="protein sequence ID" value="AVD70307.1"/>
    <property type="molecule type" value="Genomic_DNA"/>
</dbReference>